<keyword evidence="5" id="KW-1185">Reference proteome</keyword>
<evidence type="ECO:0000256" key="1">
    <source>
        <dbReference type="ARBA" id="ARBA00008918"/>
    </source>
</evidence>
<gene>
    <name evidence="4" type="ORF">TSA66_10245</name>
</gene>
<reference evidence="4 5" key="1">
    <citation type="submission" date="2014-12" db="EMBL/GenBank/DDBJ databases">
        <title>Denitrispirillum autotrophicum gen. nov., sp. nov., Denitrifying, Facultatively Autotrophic Bacteria Isolated from Rice Paddy Soil.</title>
        <authorList>
            <person name="Ishii S."/>
            <person name="Ashida N."/>
            <person name="Ohno H."/>
            <person name="Otsuka S."/>
            <person name="Yokota A."/>
            <person name="Senoo K."/>
        </authorList>
    </citation>
    <scope>NUCLEOTIDE SEQUENCE [LARGE SCALE GENOMIC DNA]</scope>
    <source>
        <strain evidence="4 5">TSA66</strain>
    </source>
</reference>
<dbReference type="RefSeq" id="WP_157691654.1">
    <property type="nucleotide sequence ID" value="NZ_JWJG01000028.1"/>
</dbReference>
<organism evidence="4 5">
    <name type="scientific">Noviherbaspirillum autotrophicum</name>
    <dbReference type="NCBI Taxonomy" id="709839"/>
    <lineage>
        <taxon>Bacteria</taxon>
        <taxon>Pseudomonadati</taxon>
        <taxon>Pseudomonadota</taxon>
        <taxon>Betaproteobacteria</taxon>
        <taxon>Burkholderiales</taxon>
        <taxon>Oxalobacteraceae</taxon>
        <taxon>Noviherbaspirillum</taxon>
    </lineage>
</organism>
<dbReference type="OrthoDB" id="8592441at2"/>
<sequence>MIDKLYCLKCRSVANIRDIGDFYISRKRGLKQIYHSMDRVIGWVHTLLVMIALIVQPWSANAAASDGTDIHVAVIKKGDSVTIDASYLVLVTADIAWDVLTDYEHMAEVLPQLRTSKVLVRSENKLRVSQTGRIFFGPIPVAFDYLRDVELTPRSRIRSHVIGGSLKRGDVTTELIPREAQTRIIYHSEAMPGIWLPFGISEAFIRDNVHDQFIHMREEMMRRKEKAAMRVSS</sequence>
<evidence type="ECO:0000256" key="2">
    <source>
        <dbReference type="SAM" id="Phobius"/>
    </source>
</evidence>
<keyword evidence="2" id="KW-0472">Membrane</keyword>
<feature type="domain" description="Coenzyme Q-binding protein COQ10 START" evidence="3">
    <location>
        <begin position="92"/>
        <end position="206"/>
    </location>
</feature>
<keyword evidence="2" id="KW-1133">Transmembrane helix</keyword>
<dbReference type="InterPro" id="IPR005031">
    <property type="entry name" value="COQ10_START"/>
</dbReference>
<comment type="similarity">
    <text evidence="1">Belongs to the ribosome association toxin RatA family.</text>
</comment>
<dbReference type="SUPFAM" id="SSF55961">
    <property type="entry name" value="Bet v1-like"/>
    <property type="match status" value="1"/>
</dbReference>
<accession>A0A0C2BM73</accession>
<evidence type="ECO:0000259" key="3">
    <source>
        <dbReference type="Pfam" id="PF03364"/>
    </source>
</evidence>
<evidence type="ECO:0000313" key="5">
    <source>
        <dbReference type="Proteomes" id="UP000031572"/>
    </source>
</evidence>
<dbReference type="EMBL" id="JWJG01000028">
    <property type="protein sequence ID" value="KIF81104.1"/>
    <property type="molecule type" value="Genomic_DNA"/>
</dbReference>
<protein>
    <recommendedName>
        <fullName evidence="3">Coenzyme Q-binding protein COQ10 START domain-containing protein</fullName>
    </recommendedName>
</protein>
<comment type="caution">
    <text evidence="4">The sequence shown here is derived from an EMBL/GenBank/DDBJ whole genome shotgun (WGS) entry which is preliminary data.</text>
</comment>
<keyword evidence="2" id="KW-0812">Transmembrane</keyword>
<evidence type="ECO:0000313" key="4">
    <source>
        <dbReference type="EMBL" id="KIF81104.1"/>
    </source>
</evidence>
<dbReference type="AlphaFoldDB" id="A0A0C2BM73"/>
<dbReference type="Pfam" id="PF03364">
    <property type="entry name" value="Polyketide_cyc"/>
    <property type="match status" value="1"/>
</dbReference>
<dbReference type="InterPro" id="IPR023393">
    <property type="entry name" value="START-like_dom_sf"/>
</dbReference>
<dbReference type="Proteomes" id="UP000031572">
    <property type="component" value="Unassembled WGS sequence"/>
</dbReference>
<proteinExistence type="inferred from homology"/>
<feature type="transmembrane region" description="Helical" evidence="2">
    <location>
        <begin position="40"/>
        <end position="58"/>
    </location>
</feature>
<dbReference type="STRING" id="709839.TSA66_10245"/>
<name>A0A0C2BM73_9BURK</name>
<dbReference type="Gene3D" id="3.30.530.20">
    <property type="match status" value="1"/>
</dbReference>